<feature type="coiled-coil region" evidence="1">
    <location>
        <begin position="24"/>
        <end position="110"/>
    </location>
</feature>
<comment type="caution">
    <text evidence="3">The sequence shown here is derived from an EMBL/GenBank/DDBJ whole genome shotgun (WGS) entry which is preliminary data.</text>
</comment>
<evidence type="ECO:0000256" key="2">
    <source>
        <dbReference type="SAM" id="MobiDB-lite"/>
    </source>
</evidence>
<dbReference type="AlphaFoldDB" id="A0ABD1Q638"/>
<keyword evidence="1" id="KW-0175">Coiled coil</keyword>
<reference evidence="4" key="1">
    <citation type="submission" date="2024-07" db="EMBL/GenBank/DDBJ databases">
        <title>Two chromosome-level genome assemblies of Korean endemic species Abeliophyllum distichum and Forsythia ovata (Oleaceae).</title>
        <authorList>
            <person name="Jang H."/>
        </authorList>
    </citation>
    <scope>NUCLEOTIDE SEQUENCE [LARGE SCALE GENOMIC DNA]</scope>
</reference>
<feature type="region of interest" description="Disordered" evidence="2">
    <location>
        <begin position="208"/>
        <end position="238"/>
    </location>
</feature>
<evidence type="ECO:0000313" key="3">
    <source>
        <dbReference type="EMBL" id="KAL2471664.1"/>
    </source>
</evidence>
<evidence type="ECO:0000313" key="4">
    <source>
        <dbReference type="Proteomes" id="UP001604336"/>
    </source>
</evidence>
<organism evidence="3 4">
    <name type="scientific">Abeliophyllum distichum</name>
    <dbReference type="NCBI Taxonomy" id="126358"/>
    <lineage>
        <taxon>Eukaryota</taxon>
        <taxon>Viridiplantae</taxon>
        <taxon>Streptophyta</taxon>
        <taxon>Embryophyta</taxon>
        <taxon>Tracheophyta</taxon>
        <taxon>Spermatophyta</taxon>
        <taxon>Magnoliopsida</taxon>
        <taxon>eudicotyledons</taxon>
        <taxon>Gunneridae</taxon>
        <taxon>Pentapetalae</taxon>
        <taxon>asterids</taxon>
        <taxon>lamiids</taxon>
        <taxon>Lamiales</taxon>
        <taxon>Oleaceae</taxon>
        <taxon>Forsythieae</taxon>
        <taxon>Abeliophyllum</taxon>
    </lineage>
</organism>
<dbReference type="EMBL" id="JBFOLK010000012">
    <property type="protein sequence ID" value="KAL2471664.1"/>
    <property type="molecule type" value="Genomic_DNA"/>
</dbReference>
<proteinExistence type="predicted"/>
<gene>
    <name evidence="3" type="ORF">Adt_39800</name>
</gene>
<evidence type="ECO:0000256" key="1">
    <source>
        <dbReference type="SAM" id="Coils"/>
    </source>
</evidence>
<name>A0ABD1Q638_9LAMI</name>
<sequence length="238" mass="27222">MNLIRGLVLTKEVYNILEGFDGKLNKEEANSKKLSEDLKAMSLEKAQMESDKRFLQIRLDSVVAKETDLKAKYEVKLQDVKECLKKAQDQKRATEASQKCTEEAQNLAEERAFVDETTVATANNFEAIFFEKDKQLAEVKEQVERVKADRTDAEARIVMAYQKEFESTFEYIELAHKFMTACGQHLVERIEEIHLEWDISFLRRPLAREPPPDDLPTSEDHAVAKVSSIVEPHGTGEA</sequence>
<dbReference type="Proteomes" id="UP001604336">
    <property type="component" value="Unassembled WGS sequence"/>
</dbReference>
<protein>
    <submittedName>
        <fullName evidence="3">Uncharacterized protein</fullName>
    </submittedName>
</protein>
<keyword evidence="4" id="KW-1185">Reference proteome</keyword>
<accession>A0ABD1Q638</accession>